<reference evidence="3" key="1">
    <citation type="submission" date="2019-09" db="EMBL/GenBank/DDBJ databases">
        <title>Antimicrobial potential of Antarctic Bacteria.</title>
        <authorList>
            <person name="Benaud N."/>
            <person name="Edwards R.J."/>
            <person name="Ferrari B.C."/>
        </authorList>
    </citation>
    <scope>NUCLEOTIDE SEQUENCE [LARGE SCALE GENOMIC DNA]</scope>
    <source>
        <strain evidence="3">SPB151</strain>
    </source>
</reference>
<feature type="transmembrane region" description="Helical" evidence="1">
    <location>
        <begin position="132"/>
        <end position="152"/>
    </location>
</feature>
<evidence type="ECO:0000313" key="2">
    <source>
        <dbReference type="EMBL" id="QNE22872.1"/>
    </source>
</evidence>
<protein>
    <submittedName>
        <fullName evidence="2">Uncharacterized protein</fullName>
    </submittedName>
</protein>
<keyword evidence="1" id="KW-1133">Transmembrane helix</keyword>
<gene>
    <name evidence="2" type="ORF">F1D05_10640</name>
</gene>
<keyword evidence="1" id="KW-0472">Membrane</keyword>
<feature type="transmembrane region" description="Helical" evidence="1">
    <location>
        <begin position="12"/>
        <end position="34"/>
    </location>
</feature>
<dbReference type="KEGG" id="kqi:F1D05_10640"/>
<dbReference type="AlphaFoldDB" id="A0A7G6X9F7"/>
<organism evidence="2 3">
    <name type="scientific">Kribbella qitaiheensis</name>
    <dbReference type="NCBI Taxonomy" id="1544730"/>
    <lineage>
        <taxon>Bacteria</taxon>
        <taxon>Bacillati</taxon>
        <taxon>Actinomycetota</taxon>
        <taxon>Actinomycetes</taxon>
        <taxon>Propionibacteriales</taxon>
        <taxon>Kribbellaceae</taxon>
        <taxon>Kribbella</taxon>
    </lineage>
</organism>
<dbReference type="EMBL" id="CP043661">
    <property type="protein sequence ID" value="QNE22872.1"/>
    <property type="molecule type" value="Genomic_DNA"/>
</dbReference>
<feature type="transmembrane region" description="Helical" evidence="1">
    <location>
        <begin position="90"/>
        <end position="112"/>
    </location>
</feature>
<name>A0A7G6X9F7_9ACTN</name>
<feature type="transmembrane region" description="Helical" evidence="1">
    <location>
        <begin position="46"/>
        <end position="67"/>
    </location>
</feature>
<reference evidence="2 3" key="2">
    <citation type="journal article" date="2020" name="Microbiol. Resour. Announc.">
        <title>Antarctic desert soil bacteria exhibit high novel natural product potential, evaluated through long-read genome sequencing and comparative genomics.</title>
        <authorList>
            <person name="Benaud N."/>
            <person name="Edwards R.J."/>
            <person name="Amos T.G."/>
            <person name="D'Agostino P.M."/>
            <person name="Gutierrez-Chavez C."/>
            <person name="Montgomery K."/>
            <person name="Nicetic I."/>
            <person name="Ferrari B.C."/>
        </authorList>
    </citation>
    <scope>NUCLEOTIDE SEQUENCE [LARGE SCALE GENOMIC DNA]</scope>
    <source>
        <strain evidence="2 3">SPB151</strain>
    </source>
</reference>
<evidence type="ECO:0000256" key="1">
    <source>
        <dbReference type="SAM" id="Phobius"/>
    </source>
</evidence>
<sequence length="165" mass="18318">MPITVDPIRRFYGAHPLHAMVLLGCFALTGYVALQVVTDASWPKMAAWFVGAVIAHDLVLFPLYTLADRTAQRTLRFLPRRPSTHPHPSALNYLRVPALAAGLVLLLFFPGITKQGHDTYLAATGQDQHPYLARWLLLTAVFFTLSTLLYTLRLVHAARGRATAD</sequence>
<proteinExistence type="predicted"/>
<dbReference type="Proteomes" id="UP000515563">
    <property type="component" value="Chromosome"/>
</dbReference>
<keyword evidence="1" id="KW-0812">Transmembrane</keyword>
<evidence type="ECO:0000313" key="3">
    <source>
        <dbReference type="Proteomes" id="UP000515563"/>
    </source>
</evidence>
<keyword evidence="3" id="KW-1185">Reference proteome</keyword>
<accession>A0A7G6X9F7</accession>